<dbReference type="Pfam" id="PF25788">
    <property type="entry name" value="Ig_Rha78A_N"/>
    <property type="match status" value="1"/>
</dbReference>
<protein>
    <recommendedName>
        <fullName evidence="2">alpha-L-rhamnosidase</fullName>
        <ecNumber evidence="2">3.2.1.40</ecNumber>
    </recommendedName>
</protein>
<proteinExistence type="predicted"/>
<dbReference type="PANTHER" id="PTHR33307:SF6">
    <property type="entry name" value="ALPHA-RHAMNOSIDASE (EUROFUNG)-RELATED"/>
    <property type="match status" value="1"/>
</dbReference>
<dbReference type="Pfam" id="PF17390">
    <property type="entry name" value="Bac_rhamnosid_C"/>
    <property type="match status" value="1"/>
</dbReference>
<gene>
    <name evidence="9" type="ORF">EYE40_13175</name>
</gene>
<dbReference type="InterPro" id="IPR035398">
    <property type="entry name" value="Bac_rhamnosid_C"/>
</dbReference>
<feature type="domain" description="Alpha-L-rhamnosidase concanavalin-like" evidence="4">
    <location>
        <begin position="535"/>
        <end position="631"/>
    </location>
</feature>
<dbReference type="Gene3D" id="2.60.40.2700">
    <property type="match status" value="2"/>
</dbReference>
<dbReference type="PANTHER" id="PTHR33307">
    <property type="entry name" value="ALPHA-RHAMNOSIDASE (EUROFUNG)"/>
    <property type="match status" value="1"/>
</dbReference>
<keyword evidence="10" id="KW-1185">Reference proteome</keyword>
<feature type="domain" description="Alpha-galactosidase NEW3" evidence="6">
    <location>
        <begin position="1210"/>
        <end position="1284"/>
    </location>
</feature>
<comment type="caution">
    <text evidence="9">The sequence shown here is derived from an EMBL/GenBank/DDBJ whole genome shotgun (WGS) entry which is preliminary data.</text>
</comment>
<dbReference type="Gene3D" id="1.50.10.10">
    <property type="match status" value="1"/>
</dbReference>
<evidence type="ECO:0000256" key="3">
    <source>
        <dbReference type="ARBA" id="ARBA00022801"/>
    </source>
</evidence>
<dbReference type="Gene3D" id="3.30.1920.20">
    <property type="match status" value="1"/>
</dbReference>
<dbReference type="InterPro" id="IPR035396">
    <property type="entry name" value="Bac_rhamnosid6H"/>
</dbReference>
<dbReference type="InterPro" id="IPR016007">
    <property type="entry name" value="Alpha_rhamnosid"/>
</dbReference>
<dbReference type="InterPro" id="IPR058094">
    <property type="entry name" value="Ig-like_OmpL47-like"/>
</dbReference>
<dbReference type="Gene3D" id="2.60.40.10">
    <property type="entry name" value="Immunoglobulins"/>
    <property type="match status" value="2"/>
</dbReference>
<dbReference type="Gene3D" id="2.60.420.10">
    <property type="entry name" value="Maltose phosphorylase, domain 3"/>
    <property type="match status" value="1"/>
</dbReference>
<accession>A0A4Q9H0Q0</accession>
<dbReference type="EMBL" id="SISG01000001">
    <property type="protein sequence ID" value="TBN58270.1"/>
    <property type="molecule type" value="Genomic_DNA"/>
</dbReference>
<evidence type="ECO:0000256" key="1">
    <source>
        <dbReference type="ARBA" id="ARBA00001445"/>
    </source>
</evidence>
<evidence type="ECO:0000313" key="10">
    <source>
        <dbReference type="Proteomes" id="UP000294194"/>
    </source>
</evidence>
<dbReference type="Pfam" id="PF08531">
    <property type="entry name" value="Bac_rhamnosid_N"/>
    <property type="match status" value="1"/>
</dbReference>
<dbReference type="RefSeq" id="WP_130982377.1">
    <property type="nucleotide sequence ID" value="NZ_SISG01000001.1"/>
</dbReference>
<evidence type="ECO:0000259" key="6">
    <source>
        <dbReference type="Pfam" id="PF10633"/>
    </source>
</evidence>
<dbReference type="GO" id="GO:0005975">
    <property type="term" value="P:carbohydrate metabolic process"/>
    <property type="evidence" value="ECO:0007669"/>
    <property type="project" value="InterPro"/>
</dbReference>
<dbReference type="NCBIfam" id="NF047446">
    <property type="entry name" value="barrel_OmpL47"/>
    <property type="match status" value="1"/>
</dbReference>
<dbReference type="Pfam" id="PF10633">
    <property type="entry name" value="NPCBM_assoc"/>
    <property type="match status" value="1"/>
</dbReference>
<evidence type="ECO:0000313" key="9">
    <source>
        <dbReference type="EMBL" id="TBN58270.1"/>
    </source>
</evidence>
<dbReference type="Gene3D" id="2.60.120.260">
    <property type="entry name" value="Galactose-binding domain-like"/>
    <property type="match status" value="2"/>
</dbReference>
<name>A0A4Q9H0Q0_9MICO</name>
<evidence type="ECO:0000259" key="7">
    <source>
        <dbReference type="Pfam" id="PF17389"/>
    </source>
</evidence>
<dbReference type="GO" id="GO:0030596">
    <property type="term" value="F:alpha-L-rhamnosidase activity"/>
    <property type="evidence" value="ECO:0007669"/>
    <property type="project" value="UniProtKB-EC"/>
</dbReference>
<evidence type="ECO:0000259" key="4">
    <source>
        <dbReference type="Pfam" id="PF05592"/>
    </source>
</evidence>
<reference evidence="10" key="1">
    <citation type="submission" date="2019-02" db="EMBL/GenBank/DDBJ databases">
        <title>Glaciihabitans arcticus sp. nov., a psychrotolerant bacterium isolated from polar soil.</title>
        <authorList>
            <person name="Dahal R.H."/>
        </authorList>
    </citation>
    <scope>NUCLEOTIDE SEQUENCE [LARGE SCALE GENOMIC DNA]</scope>
    <source>
        <strain evidence="10">RP-3-7</strain>
    </source>
</reference>
<evidence type="ECO:0000256" key="2">
    <source>
        <dbReference type="ARBA" id="ARBA00012652"/>
    </source>
</evidence>
<feature type="domain" description="Alpha-L-rhamnosidase C-terminal" evidence="8">
    <location>
        <begin position="977"/>
        <end position="1049"/>
    </location>
</feature>
<dbReference type="InterPro" id="IPR008928">
    <property type="entry name" value="6-hairpin_glycosidase_sf"/>
</dbReference>
<dbReference type="InterPro" id="IPR013783">
    <property type="entry name" value="Ig-like_fold"/>
</dbReference>
<dbReference type="EC" id="3.2.1.40" evidence="2"/>
<dbReference type="InterPro" id="IPR012341">
    <property type="entry name" value="6hp_glycosidase-like_sf"/>
</dbReference>
<dbReference type="Proteomes" id="UP000294194">
    <property type="component" value="Unassembled WGS sequence"/>
</dbReference>
<keyword evidence="3" id="KW-0378">Hydrolase</keyword>
<feature type="domain" description="Bacterial alpha-L-rhamnosidase N-terminal" evidence="5">
    <location>
        <begin position="355"/>
        <end position="524"/>
    </location>
</feature>
<organism evidence="9 10">
    <name type="scientific">Glaciihabitans arcticus</name>
    <dbReference type="NCBI Taxonomy" id="2668039"/>
    <lineage>
        <taxon>Bacteria</taxon>
        <taxon>Bacillati</taxon>
        <taxon>Actinomycetota</taxon>
        <taxon>Actinomycetes</taxon>
        <taxon>Micrococcales</taxon>
        <taxon>Microbacteriaceae</taxon>
        <taxon>Glaciihabitans</taxon>
    </lineage>
</organism>
<dbReference type="InterPro" id="IPR008902">
    <property type="entry name" value="Rhamnosid_concanavalin"/>
</dbReference>
<sequence>MSTPQELSTPPRLATRVLAVLLTAGLAMGLTFTSGVAAIAADAPALAVSGLRTDGRVNPLGVGLTDPTFSWLNESTGRSVEQTAYEVEVSAGGSTIWSTGRIDSDKQLNLVYDGPALEQQTRYSWKVRTWDNHENASAWSDSAWFETGLTSWTADWISAAGDLSRWNDYTVTTNFTLDQNVIGVYFRGTDVRNAYMWQLNVDDGQTVQFRPHKAINGGIGLITSKNISNLISRATLMNGAHTLKIEAIGSTIKTWIDDILIDERTETQRTTGYVGFRQAPSTTGAERATIHSMNVTKPDGTVLFDSTFDGAENPFTIGRIANGNLIFDADADGFLKKRVENLPVFRKDFTLGAEKTITSARIYAAARGVYELTLNGDKVGDQHLAPGWTNYNNRIQYQTYNVTDQVKSGANAFGALIAPGWYSGTVASFGQNIYGNTPSLIAQLRIDYSDGTHEWVNTNNSWKSTSGPMKSSDIIDGEAWDANAIAADWNTTSSSTSGWASVALQPTATPKLVPQLDEPVRQTEEKPAKSMTETVAGKYVYDLEQNMVGIARLRLTGVAGQTVTIRYGEVVNPDKSLYVANLRGAKVTDYYTFTTTGTVTYEPKFTHHGFRFVEVSGTTVAPALSDITGLVWGSDLDTTGSFSSSSPLLNQLQSNITWGQRGNFLSIPTDTPARDERLGWTGDINVFAQTAAYNQNTQAFLNKWLIDLTEAQSPNGDLPGVAPMPGCCGGGAGWSDAGITVPYSLYKAYGDTAVIEKNWAMMDKFMNFVLTEAGSDNIGGTRGPYADWLNLVGANETAGNIISTAYNAENARMLSEMAEAVGKTARANELKQKSADIRAAFASTFIATDGTVSGNSQTAYAMALGMGLVPAGKVQAVGDKFVAKLAQTDYHLQTGFLGTPWLLPALTASGHNDIAYRMLNHTDYPSWGYEVANGATTIWERWNSIMPDGSFGDVSMNSFNHYAYGAVGTWMYENIGGIAPLEAGYKSVRIAPAIGGGLTEGSGRFDSVYGKITSHWETTEAGLTLDVEVPVGTTAQVTIPSSSALTVSESGSPLAGADGVTDVTSSTGNVSFTVGSGSYSFEVHRSGEILNSVFDALDDYEAEVGRLAGLGDVNGATAETITAGIEAARGNVLAALTAITSNGNAVPPLLEVVDGLADLDVLIADSGLDPVVEKLLLAENGAVDEILGSAISAIIKVTIAVAPLTTSPIAGDEVSAAVSVANNGPADLSDLEASIAIEGGWAVESDELELASLASGASAALAFTTTVPADAEVGAVDATLAFSYSLSGREIHVRSTDRLLTVASPIAISAATAVVTSSGHADATVTLTNSGTVGVAGRITLGLPEGWTPAVPSADLLVAPGATRTVVVPFLTPATINSGSYTVATRFVRGSVAIAEKNAALAITLSRTPADVIDWVDLGDATAESTRAIQQSGTSGTTLEAGLSRRYSGASTPGSWFSFTINVNQGQPFILRATETYDGIATKKYDVKVNGTVVHARQNTSKGAGIETYDVLVPASAATSGTVRVEMRFTSLPGFHDPSIADVWTLPAPADAAPLVSANVTATGPNGSNGWVRGPATVTVTAADDSGTAPVIEVADGEGWAAYTAPIAVTAQGTTTIGYRASDGTGHTTARQNVTVKLDSEAPETDAVTEVSADVATLDRATVTFEAEDEMSGVASTHYRIDGDAWTAAGSTPVTISGFGSYLVEYFSTDVAGNIGQVEATEVVIEDVDVIGSVVAPAITGVAKYGSTLSASTGLWNTTGLAFSYQWLRGGVAISNATTANYVVRANDGGKQVTVRVTATKAGFEAASAVSDPTATIAKVTLLKNTKKPVITGTAKAGSTLTASKGTWNISTVSATYQWYRNGVVIPGATSNKYKVAAADSGLKLAVRVGASTALQEQVFAFSVSKVVAKRGSVVSFTTSASTVKAKTPVTLAIKVTSSGFMPTGTAHVYLNGKLIGNTKVVAGTGTFTFTTGLKRTHAITVRYVGNTQVAADTSSVRYVRVK</sequence>
<dbReference type="SUPFAM" id="SSF48208">
    <property type="entry name" value="Six-hairpin glycosidases"/>
    <property type="match status" value="1"/>
</dbReference>
<feature type="domain" description="Alpha-L-rhamnosidase six-hairpin glycosidase" evidence="7">
    <location>
        <begin position="638"/>
        <end position="975"/>
    </location>
</feature>
<comment type="catalytic activity">
    <reaction evidence="1">
        <text>Hydrolysis of terminal non-reducing alpha-L-rhamnose residues in alpha-L-rhamnosides.</text>
        <dbReference type="EC" id="3.2.1.40"/>
    </reaction>
</comment>
<dbReference type="Pfam" id="PF17389">
    <property type="entry name" value="Bac_rhamnosid6H"/>
    <property type="match status" value="1"/>
</dbReference>
<dbReference type="InterPro" id="IPR013737">
    <property type="entry name" value="Bac_rhamnosid_N"/>
</dbReference>
<evidence type="ECO:0000259" key="5">
    <source>
        <dbReference type="Pfam" id="PF08531"/>
    </source>
</evidence>
<evidence type="ECO:0000259" key="8">
    <source>
        <dbReference type="Pfam" id="PF17390"/>
    </source>
</evidence>
<dbReference type="InterPro" id="IPR018905">
    <property type="entry name" value="A-galactase_NEW3"/>
</dbReference>
<dbReference type="Pfam" id="PF05592">
    <property type="entry name" value="Bac_rhamnosid"/>
    <property type="match status" value="1"/>
</dbReference>